<comment type="caution">
    <text evidence="3">The sequence shown here is derived from an EMBL/GenBank/DDBJ whole genome shotgun (WGS) entry which is preliminary data.</text>
</comment>
<dbReference type="Gene3D" id="3.40.605.10">
    <property type="entry name" value="Aldehyde Dehydrogenase, Chain A, domain 1"/>
    <property type="match status" value="1"/>
</dbReference>
<organism evidence="3 4">
    <name type="scientific">Streptomyces diastatochromogenes</name>
    <dbReference type="NCBI Taxonomy" id="42236"/>
    <lineage>
        <taxon>Bacteria</taxon>
        <taxon>Bacillati</taxon>
        <taxon>Actinomycetota</taxon>
        <taxon>Actinomycetes</taxon>
        <taxon>Kitasatosporales</taxon>
        <taxon>Streptomycetaceae</taxon>
        <taxon>Streptomyces</taxon>
    </lineage>
</organism>
<evidence type="ECO:0000256" key="1">
    <source>
        <dbReference type="ARBA" id="ARBA00023002"/>
    </source>
</evidence>
<dbReference type="InterPro" id="IPR016160">
    <property type="entry name" value="Ald_DH_CS_CYS"/>
</dbReference>
<dbReference type="AlphaFoldDB" id="A0A233RZA3"/>
<keyword evidence="4" id="KW-1185">Reference proteome</keyword>
<feature type="domain" description="Aldehyde dehydrogenase" evidence="2">
    <location>
        <begin position="15"/>
        <end position="481"/>
    </location>
</feature>
<name>A0A233RZA3_STRDA</name>
<dbReference type="Proteomes" id="UP000215483">
    <property type="component" value="Unassembled WGS sequence"/>
</dbReference>
<evidence type="ECO:0000259" key="2">
    <source>
        <dbReference type="Pfam" id="PF00171"/>
    </source>
</evidence>
<dbReference type="InterPro" id="IPR016161">
    <property type="entry name" value="Ald_DH/histidinol_DH"/>
</dbReference>
<dbReference type="InterPro" id="IPR016163">
    <property type="entry name" value="Ald_DH_C"/>
</dbReference>
<accession>A0A233RZA3</accession>
<evidence type="ECO:0000313" key="3">
    <source>
        <dbReference type="EMBL" id="OXY88725.1"/>
    </source>
</evidence>
<reference evidence="3 4" key="1">
    <citation type="submission" date="2016-07" db="EMBL/GenBank/DDBJ databases">
        <title>Draft genome of Streptomyces diastatochromogenes.</title>
        <authorList>
            <person name="Podduturi R."/>
            <person name="Lukassen M.B."/>
            <person name="Clausen N."/>
            <person name="Nielsen J.L."/>
            <person name="Jorgensen N.O."/>
        </authorList>
    </citation>
    <scope>NUCLEOTIDE SEQUENCE [LARGE SCALE GENOMIC DNA]</scope>
    <source>
        <strain evidence="3 4">DSM 40608</strain>
    </source>
</reference>
<protein>
    <submittedName>
        <fullName evidence="3">Aldehyde dehydrogenase</fullName>
    </submittedName>
</protein>
<dbReference type="InterPro" id="IPR016162">
    <property type="entry name" value="Ald_DH_N"/>
</dbReference>
<keyword evidence="1" id="KW-0560">Oxidoreductase</keyword>
<sequence>MISMRTLETLSGGEWVAGTTGEWIDVLDPSDVRAPVARVPALTPKDVTRAYDHAERGFAVWKRTSPFERARVLTEAARLIRARAGEIAADITAENGKTLTEARGETLKAADFLDYYAGLARQGYGTLLHDARPHTRTHTQREPIGVILVISPWNDPLITPARKLTPLLATGNAAVFKPATETPLAGLHFARALHEAGLPASVLNVVTGRTAEIEEALLDDPRIAGITFTGSNAVGNRIRRRLADRNVRFQGELGGKNASVVLRDADLAFAARTVAAASFGQAGQRCTATSRVIVEQPVYDEFVGLLVAEVGALKIGPGRDPATTLCPVSSRKQRDSVLADLVRAVEQGATVLTGGGADTEGERVHGCYVRPTVLAGITPEMAIWREEVFGPVLALRAVAGFDAAVEAVNDSGFGLAAAVFTRDLGNAYRFADEAECGQVAVNSTTTGWDVHLPFGGFRDSGTAYKEQGDEVLRFSTRVKTVAIDFGTPERTRG</sequence>
<dbReference type="Pfam" id="PF00171">
    <property type="entry name" value="Aldedh"/>
    <property type="match status" value="1"/>
</dbReference>
<dbReference type="SUPFAM" id="SSF53720">
    <property type="entry name" value="ALDH-like"/>
    <property type="match status" value="1"/>
</dbReference>
<dbReference type="PROSITE" id="PS00070">
    <property type="entry name" value="ALDEHYDE_DEHYDR_CYS"/>
    <property type="match status" value="1"/>
</dbReference>
<dbReference type="InterPro" id="IPR015590">
    <property type="entry name" value="Aldehyde_DH_dom"/>
</dbReference>
<gene>
    <name evidence="3" type="ORF">BEK98_41570</name>
</gene>
<dbReference type="EMBL" id="MCGQ01000052">
    <property type="protein sequence ID" value="OXY88725.1"/>
    <property type="molecule type" value="Genomic_DNA"/>
</dbReference>
<proteinExistence type="predicted"/>
<dbReference type="PANTHER" id="PTHR11699">
    <property type="entry name" value="ALDEHYDE DEHYDROGENASE-RELATED"/>
    <property type="match status" value="1"/>
</dbReference>
<dbReference type="GO" id="GO:0016620">
    <property type="term" value="F:oxidoreductase activity, acting on the aldehyde or oxo group of donors, NAD or NADP as acceptor"/>
    <property type="evidence" value="ECO:0007669"/>
    <property type="project" value="InterPro"/>
</dbReference>
<dbReference type="FunFam" id="3.40.605.10:FF:000063">
    <property type="entry name" value="Succinate-semialdehyde dehydrogenase, mitochondrial"/>
    <property type="match status" value="1"/>
</dbReference>
<evidence type="ECO:0000313" key="4">
    <source>
        <dbReference type="Proteomes" id="UP000215483"/>
    </source>
</evidence>
<dbReference type="OrthoDB" id="6882680at2"/>
<dbReference type="Gene3D" id="3.40.309.10">
    <property type="entry name" value="Aldehyde Dehydrogenase, Chain A, domain 2"/>
    <property type="match status" value="1"/>
</dbReference>